<name>A0A1M6NF82_PSETH</name>
<evidence type="ECO:0000313" key="1">
    <source>
        <dbReference type="EMBL" id="SHJ94246.1"/>
    </source>
</evidence>
<evidence type="ECO:0008006" key="3">
    <source>
        <dbReference type="Google" id="ProtNLM"/>
    </source>
</evidence>
<gene>
    <name evidence="1" type="ORF">SAMN05443637_101216</name>
</gene>
<dbReference type="EMBL" id="FRAP01000001">
    <property type="protein sequence ID" value="SHJ94246.1"/>
    <property type="molecule type" value="Genomic_DNA"/>
</dbReference>
<sequence>MDQRTPSPLLDRIDLGAAADFLATHARVLDRRRFELLIGEGSPDALAAALAAYRNPDGGYGWGLEPDLRSTSSQPGPALHAFEVLAELAAAGAPVPEAVGLCDWLASVTAPEGGLRFAEPFTDRAGCAPFWVEPAPGPSLQITAIAVATAYDVARHEPAVAAHPWLATATRFCLDVAAALTPDAHAIELAFTLRFLDAVHDVEARARELMARLGSFLPPDGILPVQGGAEGESMRPLDVAPHPGRPVRELFSPDAVAAELDRLAGLQQADGGWPVEWQTYSPAAELEWRGYLTVRALSVLRANG</sequence>
<dbReference type="InterPro" id="IPR008930">
    <property type="entry name" value="Terpenoid_cyclase/PrenylTrfase"/>
</dbReference>
<reference evidence="1 2" key="1">
    <citation type="submission" date="2016-11" db="EMBL/GenBank/DDBJ databases">
        <authorList>
            <person name="Jaros S."/>
            <person name="Januszkiewicz K."/>
            <person name="Wedrychowicz H."/>
        </authorList>
    </citation>
    <scope>NUCLEOTIDE SEQUENCE [LARGE SCALE GENOMIC DNA]</scope>
    <source>
        <strain evidence="1 2">DSM 43832</strain>
    </source>
</reference>
<evidence type="ECO:0000313" key="2">
    <source>
        <dbReference type="Proteomes" id="UP000184363"/>
    </source>
</evidence>
<dbReference type="SUPFAM" id="SSF48239">
    <property type="entry name" value="Terpenoid cyclases/Protein prenyltransferases"/>
    <property type="match status" value="1"/>
</dbReference>
<dbReference type="AlphaFoldDB" id="A0A1M6NF82"/>
<dbReference type="OrthoDB" id="3286086at2"/>
<proteinExistence type="predicted"/>
<dbReference type="RefSeq" id="WP_073454911.1">
    <property type="nucleotide sequence ID" value="NZ_FRAP01000001.1"/>
</dbReference>
<accession>A0A1M6NF82</accession>
<keyword evidence="2" id="KW-1185">Reference proteome</keyword>
<protein>
    <recommendedName>
        <fullName evidence="3">Prenyltransferase and squalene oxidase repeat-containing protein</fullName>
    </recommendedName>
</protein>
<organism evidence="1 2">
    <name type="scientific">Pseudonocardia thermophila</name>
    <dbReference type="NCBI Taxonomy" id="1848"/>
    <lineage>
        <taxon>Bacteria</taxon>
        <taxon>Bacillati</taxon>
        <taxon>Actinomycetota</taxon>
        <taxon>Actinomycetes</taxon>
        <taxon>Pseudonocardiales</taxon>
        <taxon>Pseudonocardiaceae</taxon>
        <taxon>Pseudonocardia</taxon>
    </lineage>
</organism>
<dbReference type="STRING" id="1848.SAMN05443637_101216"/>
<dbReference type="Proteomes" id="UP000184363">
    <property type="component" value="Unassembled WGS sequence"/>
</dbReference>